<feature type="transmembrane region" description="Helical" evidence="14">
    <location>
        <begin position="203"/>
        <end position="225"/>
    </location>
</feature>
<dbReference type="Pfam" id="PF13853">
    <property type="entry name" value="7tm_4"/>
    <property type="match status" value="1"/>
</dbReference>
<evidence type="ECO:0000259" key="15">
    <source>
        <dbReference type="PROSITE" id="PS50262"/>
    </source>
</evidence>
<dbReference type="GO" id="GO:0005886">
    <property type="term" value="C:plasma membrane"/>
    <property type="evidence" value="ECO:0007669"/>
    <property type="project" value="UniProtKB-SubCell"/>
</dbReference>
<keyword evidence="6 14" id="KW-1133">Transmembrane helix</keyword>
<dbReference type="GO" id="GO:0004984">
    <property type="term" value="F:olfactory receptor activity"/>
    <property type="evidence" value="ECO:0007669"/>
    <property type="project" value="InterPro"/>
</dbReference>
<dbReference type="PRINTS" id="PR00237">
    <property type="entry name" value="GPCRRHODOPSN"/>
</dbReference>
<evidence type="ECO:0000313" key="16">
    <source>
        <dbReference type="Proteomes" id="UP001318040"/>
    </source>
</evidence>
<evidence type="ECO:0000313" key="17">
    <source>
        <dbReference type="RefSeq" id="XP_032832130.1"/>
    </source>
</evidence>
<feature type="domain" description="G-protein coupled receptors family 1 profile" evidence="15">
    <location>
        <begin position="47"/>
        <end position="300"/>
    </location>
</feature>
<keyword evidence="5 14" id="KW-0552">Olfaction</keyword>
<feature type="transmembrane region" description="Helical" evidence="14">
    <location>
        <begin position="286"/>
        <end position="305"/>
    </location>
</feature>
<gene>
    <name evidence="17" type="primary">LOC116955221</name>
</gene>
<evidence type="ECO:0000256" key="11">
    <source>
        <dbReference type="ARBA" id="ARBA00023180"/>
    </source>
</evidence>
<dbReference type="Gene3D" id="1.20.1070.10">
    <property type="entry name" value="Rhodopsin 7-helix transmembrane proteins"/>
    <property type="match status" value="1"/>
</dbReference>
<keyword evidence="8 14" id="KW-0472">Membrane</keyword>
<accession>A0AAJ7XF76</accession>
<comment type="similarity">
    <text evidence="13">Belongs to the G-protein coupled receptor 1 family.</text>
</comment>
<evidence type="ECO:0000256" key="1">
    <source>
        <dbReference type="ARBA" id="ARBA00004651"/>
    </source>
</evidence>
<protein>
    <recommendedName>
        <fullName evidence="14">Olfactory receptor</fullName>
    </recommendedName>
</protein>
<keyword evidence="4 13" id="KW-0812">Transmembrane</keyword>
<dbReference type="InterPro" id="IPR017452">
    <property type="entry name" value="GPCR_Rhodpsn_7TM"/>
</dbReference>
<evidence type="ECO:0000256" key="10">
    <source>
        <dbReference type="ARBA" id="ARBA00023170"/>
    </source>
</evidence>
<evidence type="ECO:0000256" key="8">
    <source>
        <dbReference type="ARBA" id="ARBA00023136"/>
    </source>
</evidence>
<comment type="subcellular location">
    <subcellularLocation>
        <location evidence="1 14">Cell membrane</location>
        <topology evidence="1 14">Multi-pass membrane protein</topology>
    </subcellularLocation>
</comment>
<feature type="transmembrane region" description="Helical" evidence="14">
    <location>
        <begin position="246"/>
        <end position="266"/>
    </location>
</feature>
<dbReference type="Proteomes" id="UP001318040">
    <property type="component" value="Chromosome 58"/>
</dbReference>
<feature type="transmembrane region" description="Helical" evidence="14">
    <location>
        <begin position="32"/>
        <end position="53"/>
    </location>
</feature>
<keyword evidence="12 13" id="KW-0807">Transducer</keyword>
<sequence>MELNVTEAMQMTPPGMIFMTGLLREPESTRPLVFTFVFVIYALTLIANILLVLATFREEELHKPMYIFMCALFMNGIVVSTNTLPRIMYDLVSTNIISFPGCVIQMSFIHTTSLFECFILAAMAADRYVAICKPLHYSSILTSVLAVKICFVLVVISSLMLSGEMVLASLIQLCSKPRIVWMPSCDFMSLTKMSCEDVTINIIYGYVITAVTVFVSLGIIVFSYVRILYDCHKSNQRKSQRKAVSTCVTHFLVLITFYVFFLFMVLHHRIPSSTVIPITIRSTLSSLYYIFPPVLNPIIYGLRTAEIRQSLVKMLKYKVESI</sequence>
<dbReference type="PROSITE" id="PS00237">
    <property type="entry name" value="G_PROTEIN_RECEP_F1_1"/>
    <property type="match status" value="1"/>
</dbReference>
<dbReference type="GO" id="GO:0004930">
    <property type="term" value="F:G protein-coupled receptor activity"/>
    <property type="evidence" value="ECO:0007669"/>
    <property type="project" value="UniProtKB-KW"/>
</dbReference>
<dbReference type="FunFam" id="1.20.1070.10:FF:000024">
    <property type="entry name" value="Olfactory receptor"/>
    <property type="match status" value="1"/>
</dbReference>
<dbReference type="KEGG" id="pmrn:116955221"/>
<dbReference type="PANTHER" id="PTHR26450">
    <property type="entry name" value="OLFACTORY RECEPTOR 56B1-RELATED"/>
    <property type="match status" value="1"/>
</dbReference>
<organism evidence="16 17">
    <name type="scientific">Petromyzon marinus</name>
    <name type="common">Sea lamprey</name>
    <dbReference type="NCBI Taxonomy" id="7757"/>
    <lineage>
        <taxon>Eukaryota</taxon>
        <taxon>Metazoa</taxon>
        <taxon>Chordata</taxon>
        <taxon>Craniata</taxon>
        <taxon>Vertebrata</taxon>
        <taxon>Cyclostomata</taxon>
        <taxon>Hyperoartia</taxon>
        <taxon>Petromyzontiformes</taxon>
        <taxon>Petromyzontidae</taxon>
        <taxon>Petromyzon</taxon>
    </lineage>
</organism>
<evidence type="ECO:0000256" key="4">
    <source>
        <dbReference type="ARBA" id="ARBA00022692"/>
    </source>
</evidence>
<keyword evidence="10 13" id="KW-0675">Receptor</keyword>
<feature type="transmembrane region" description="Helical" evidence="14">
    <location>
        <begin position="104"/>
        <end position="125"/>
    </location>
</feature>
<evidence type="ECO:0000256" key="3">
    <source>
        <dbReference type="ARBA" id="ARBA00022606"/>
    </source>
</evidence>
<evidence type="ECO:0000256" key="12">
    <source>
        <dbReference type="ARBA" id="ARBA00023224"/>
    </source>
</evidence>
<keyword evidence="2 14" id="KW-1003">Cell membrane</keyword>
<dbReference type="RefSeq" id="XP_032832130.1">
    <property type="nucleotide sequence ID" value="XM_032976239.1"/>
</dbReference>
<evidence type="ECO:0000256" key="13">
    <source>
        <dbReference type="RuleBase" id="RU000688"/>
    </source>
</evidence>
<dbReference type="InterPro" id="IPR000725">
    <property type="entry name" value="Olfact_rcpt"/>
</dbReference>
<name>A0AAJ7XF76_PETMA</name>
<evidence type="ECO:0000256" key="2">
    <source>
        <dbReference type="ARBA" id="ARBA00022475"/>
    </source>
</evidence>
<dbReference type="PRINTS" id="PR00245">
    <property type="entry name" value="OLFACTORYR"/>
</dbReference>
<dbReference type="AlphaFoldDB" id="A0AAJ7XF76"/>
<dbReference type="PROSITE" id="PS50262">
    <property type="entry name" value="G_PROTEIN_RECEP_F1_2"/>
    <property type="match status" value="1"/>
</dbReference>
<keyword evidence="7 13" id="KW-0297">G-protein coupled receptor</keyword>
<evidence type="ECO:0000256" key="6">
    <source>
        <dbReference type="ARBA" id="ARBA00022989"/>
    </source>
</evidence>
<evidence type="ECO:0000256" key="9">
    <source>
        <dbReference type="ARBA" id="ARBA00023157"/>
    </source>
</evidence>
<keyword evidence="3 14" id="KW-0716">Sensory transduction</keyword>
<dbReference type="InterPro" id="IPR000276">
    <property type="entry name" value="GPCR_Rhodpsn"/>
</dbReference>
<keyword evidence="9" id="KW-1015">Disulfide bond</keyword>
<keyword evidence="11" id="KW-0325">Glycoprotein</keyword>
<dbReference type="InterPro" id="IPR050402">
    <property type="entry name" value="OR51/52/56-like"/>
</dbReference>
<keyword evidence="16" id="KW-1185">Reference proteome</keyword>
<evidence type="ECO:0000256" key="7">
    <source>
        <dbReference type="ARBA" id="ARBA00023040"/>
    </source>
</evidence>
<feature type="transmembrane region" description="Helical" evidence="14">
    <location>
        <begin position="65"/>
        <end position="84"/>
    </location>
</feature>
<feature type="transmembrane region" description="Helical" evidence="14">
    <location>
        <begin position="137"/>
        <end position="161"/>
    </location>
</feature>
<evidence type="ECO:0000256" key="5">
    <source>
        <dbReference type="ARBA" id="ARBA00022725"/>
    </source>
</evidence>
<reference evidence="17" key="1">
    <citation type="submission" date="2025-08" db="UniProtKB">
        <authorList>
            <consortium name="RefSeq"/>
        </authorList>
    </citation>
    <scope>IDENTIFICATION</scope>
    <source>
        <tissue evidence="17">Sperm</tissue>
    </source>
</reference>
<dbReference type="SUPFAM" id="SSF81321">
    <property type="entry name" value="Family A G protein-coupled receptor-like"/>
    <property type="match status" value="1"/>
</dbReference>
<evidence type="ECO:0000256" key="14">
    <source>
        <dbReference type="RuleBase" id="RU363047"/>
    </source>
</evidence>
<proteinExistence type="inferred from homology"/>